<organism evidence="2 3">
    <name type="scientific">Companilactobacillus nodensis DSM 19682 = JCM 14932 = NBRC 107160</name>
    <dbReference type="NCBI Taxonomy" id="1423775"/>
    <lineage>
        <taxon>Bacteria</taxon>
        <taxon>Bacillati</taxon>
        <taxon>Bacillota</taxon>
        <taxon>Bacilli</taxon>
        <taxon>Lactobacillales</taxon>
        <taxon>Lactobacillaceae</taxon>
        <taxon>Companilactobacillus</taxon>
    </lineage>
</organism>
<dbReference type="InterPro" id="IPR025164">
    <property type="entry name" value="Toastrack_DUF4097"/>
</dbReference>
<feature type="domain" description="DUF4097" evidence="1">
    <location>
        <begin position="53"/>
        <end position="293"/>
    </location>
</feature>
<dbReference type="AlphaFoldDB" id="A0A0R1K9X9"/>
<reference evidence="2 3" key="1">
    <citation type="journal article" date="2015" name="Genome Announc.">
        <title>Expanding the biotechnology potential of lactobacilli through comparative genomics of 213 strains and associated genera.</title>
        <authorList>
            <person name="Sun Z."/>
            <person name="Harris H.M."/>
            <person name="McCann A."/>
            <person name="Guo C."/>
            <person name="Argimon S."/>
            <person name="Zhang W."/>
            <person name="Yang X."/>
            <person name="Jeffery I.B."/>
            <person name="Cooney J.C."/>
            <person name="Kagawa T.F."/>
            <person name="Liu W."/>
            <person name="Song Y."/>
            <person name="Salvetti E."/>
            <person name="Wrobel A."/>
            <person name="Rasinkangas P."/>
            <person name="Parkhill J."/>
            <person name="Rea M.C."/>
            <person name="O'Sullivan O."/>
            <person name="Ritari J."/>
            <person name="Douillard F.P."/>
            <person name="Paul Ross R."/>
            <person name="Yang R."/>
            <person name="Briner A.E."/>
            <person name="Felis G.E."/>
            <person name="de Vos W.M."/>
            <person name="Barrangou R."/>
            <person name="Klaenhammer T.R."/>
            <person name="Caufield P.W."/>
            <person name="Cui Y."/>
            <person name="Zhang H."/>
            <person name="O'Toole P.W."/>
        </authorList>
    </citation>
    <scope>NUCLEOTIDE SEQUENCE [LARGE SCALE GENOMIC DNA]</scope>
    <source>
        <strain evidence="2 3">DSM 19682</strain>
    </source>
</reference>
<sequence>MRKYFVIGLYLIIIGGLLLGGGLVMGAEKTVLWDHGFKISRQIDKTETVPKFNKIKVDDDAHSVNIETGDSYKVHVVGDLLRSSEFYVSDGTLHITSNKSGKYSDIVSGYKNPSITITVPASVTLKELNLNMNQLGMDVNGAKIDNLVIANGSNGSLNFIESQIKNAKNIELDSSYLEFQQTDIENFELNESNNSNLEFIESNIKNSKFKARNMDLSISKGILDNLTVESRNGSTRISQSTLQGKNLFKMRSGSFSANGTNVDGLDLSTANGNISYYGNAQGKSYQHDIDSENLLKVQTTNGSIHVGGNE</sequence>
<protein>
    <recommendedName>
        <fullName evidence="1">DUF4097 domain-containing protein</fullName>
    </recommendedName>
</protein>
<dbReference type="PATRIC" id="fig|1423775.4.peg.52"/>
<dbReference type="Proteomes" id="UP000051248">
    <property type="component" value="Unassembled WGS sequence"/>
</dbReference>
<gene>
    <name evidence="2" type="ORF">FD03_GL000052</name>
</gene>
<dbReference type="OrthoDB" id="2318810at2"/>
<dbReference type="RefSeq" id="WP_056979718.1">
    <property type="nucleotide sequence ID" value="NZ_AZDZ01000008.1"/>
</dbReference>
<name>A0A0R1K9X9_9LACO</name>
<comment type="caution">
    <text evidence="2">The sequence shown here is derived from an EMBL/GenBank/DDBJ whole genome shotgun (WGS) entry which is preliminary data.</text>
</comment>
<dbReference type="Pfam" id="PF13349">
    <property type="entry name" value="DUF4097"/>
    <property type="match status" value="1"/>
</dbReference>
<dbReference type="eggNOG" id="ENOG5033DBZ">
    <property type="taxonomic scope" value="Bacteria"/>
</dbReference>
<dbReference type="STRING" id="1423775.FD03_GL000052"/>
<accession>A0A0R1K9X9</accession>
<evidence type="ECO:0000313" key="2">
    <source>
        <dbReference type="EMBL" id="KRK80171.1"/>
    </source>
</evidence>
<evidence type="ECO:0000259" key="1">
    <source>
        <dbReference type="Pfam" id="PF13349"/>
    </source>
</evidence>
<proteinExistence type="predicted"/>
<evidence type="ECO:0000313" key="3">
    <source>
        <dbReference type="Proteomes" id="UP000051248"/>
    </source>
</evidence>
<keyword evidence="3" id="KW-1185">Reference proteome</keyword>
<dbReference type="EMBL" id="AZDZ01000008">
    <property type="protein sequence ID" value="KRK80171.1"/>
    <property type="molecule type" value="Genomic_DNA"/>
</dbReference>